<organism evidence="5 6">
    <name type="scientific">Nocardia yunnanensis</name>
    <dbReference type="NCBI Taxonomy" id="2382165"/>
    <lineage>
        <taxon>Bacteria</taxon>
        <taxon>Bacillati</taxon>
        <taxon>Actinomycetota</taxon>
        <taxon>Actinomycetes</taxon>
        <taxon>Mycobacteriales</taxon>
        <taxon>Nocardiaceae</taxon>
        <taxon>Nocardia</taxon>
    </lineage>
</organism>
<protein>
    <submittedName>
        <fullName evidence="5">Glycerate kinase</fullName>
    </submittedName>
</protein>
<reference evidence="5 6" key="1">
    <citation type="submission" date="2018-09" db="EMBL/GenBank/DDBJ databases">
        <title>Nocardia yunnanensis sp. nov., an actinomycete isolated from a soil sample.</title>
        <authorList>
            <person name="Zhang J."/>
        </authorList>
    </citation>
    <scope>NUCLEOTIDE SEQUENCE [LARGE SCALE GENOMIC DNA]</scope>
    <source>
        <strain evidence="5 6">CFHS0054</strain>
    </source>
</reference>
<dbReference type="Gene3D" id="3.90.1510.10">
    <property type="entry name" value="Glycerate kinase, domain 2"/>
    <property type="match status" value="1"/>
</dbReference>
<evidence type="ECO:0000313" key="6">
    <source>
        <dbReference type="Proteomes" id="UP000267164"/>
    </source>
</evidence>
<dbReference type="NCBIfam" id="TIGR00045">
    <property type="entry name" value="glycerate kinase"/>
    <property type="match status" value="1"/>
</dbReference>
<dbReference type="InterPro" id="IPR018193">
    <property type="entry name" value="Glyc_kinase_flavodox-like_fold"/>
</dbReference>
<dbReference type="PANTHER" id="PTHR21599:SF0">
    <property type="entry name" value="GLYCERATE KINASE"/>
    <property type="match status" value="1"/>
</dbReference>
<dbReference type="InterPro" id="IPR018197">
    <property type="entry name" value="Glycerate_kinase_RE-like"/>
</dbReference>
<gene>
    <name evidence="5" type="ORF">D7D52_32595</name>
</gene>
<dbReference type="AlphaFoldDB" id="A0A386ZJP4"/>
<evidence type="ECO:0000256" key="1">
    <source>
        <dbReference type="ARBA" id="ARBA00006284"/>
    </source>
</evidence>
<dbReference type="RefSeq" id="WP_120742565.1">
    <property type="nucleotide sequence ID" value="NZ_CP032568.1"/>
</dbReference>
<dbReference type="Pfam" id="PF02595">
    <property type="entry name" value="Gly_kinase"/>
    <property type="match status" value="1"/>
</dbReference>
<keyword evidence="2 4" id="KW-0808">Transferase</keyword>
<evidence type="ECO:0000256" key="4">
    <source>
        <dbReference type="PIRNR" id="PIRNR006078"/>
    </source>
</evidence>
<sequence>MARVLIASDKFKGSLTAVQVGAAVRAGIRRARPDAEVSVVPVADGGDGTVAAALAAGFDAVPLTASGPTGEPVLTAYARRDDLAVVEMADVSGLVRLPDGLLRPMTATSRGTGEVIAAAVAAGCRRIVLGIGGSAGTDGGAGLLEALGARLLDAEGEPIGDGGAALTRVASIDLSALRERMAGVEVVVACDVDNPLTGPYGAAAVYGPQKGADPAQVAELDAALGQWAQRLAAELGSDRRAGTFDELAGAGAAGGVGFAALAVLGATLRPGIELMLELVGFDEQLAGTDLVITGEGKLDEQTLHGKAPAGVAAAARAAGVPVVAVCGRNTLPEDRLHDTGFAAAYSLIEIEPDEQRCLSAGAMLLQQLGFRIAEDYLPVDATVVAEQSGGVS</sequence>
<keyword evidence="6" id="KW-1185">Reference proteome</keyword>
<dbReference type="InterPro" id="IPR036129">
    <property type="entry name" value="Glycerate_kinase_sf"/>
</dbReference>
<dbReference type="InterPro" id="IPR004381">
    <property type="entry name" value="Glycerate_kinase"/>
</dbReference>
<evidence type="ECO:0000256" key="3">
    <source>
        <dbReference type="ARBA" id="ARBA00022777"/>
    </source>
</evidence>
<keyword evidence="3 4" id="KW-0418">Kinase</keyword>
<evidence type="ECO:0000313" key="5">
    <source>
        <dbReference type="EMBL" id="AYF77771.1"/>
    </source>
</evidence>
<comment type="similarity">
    <text evidence="1 4">Belongs to the glycerate kinase type-1 family.</text>
</comment>
<dbReference type="SUPFAM" id="SSF110738">
    <property type="entry name" value="Glycerate kinase I"/>
    <property type="match status" value="1"/>
</dbReference>
<dbReference type="OrthoDB" id="9774290at2"/>
<dbReference type="PIRSF" id="PIRSF006078">
    <property type="entry name" value="GlxK"/>
    <property type="match status" value="1"/>
</dbReference>
<proteinExistence type="inferred from homology"/>
<dbReference type="PANTHER" id="PTHR21599">
    <property type="entry name" value="GLYCERATE KINASE"/>
    <property type="match status" value="1"/>
</dbReference>
<name>A0A386ZJP4_9NOCA</name>
<dbReference type="Gene3D" id="3.40.50.10350">
    <property type="entry name" value="Glycerate kinase, domain 1"/>
    <property type="match status" value="1"/>
</dbReference>
<dbReference type="EMBL" id="CP032568">
    <property type="protein sequence ID" value="AYF77771.1"/>
    <property type="molecule type" value="Genomic_DNA"/>
</dbReference>
<dbReference type="KEGG" id="nyu:D7D52_32595"/>
<accession>A0A386ZJP4</accession>
<dbReference type="GO" id="GO:0008887">
    <property type="term" value="F:glycerate kinase activity"/>
    <property type="evidence" value="ECO:0007669"/>
    <property type="project" value="UniProtKB-UniRule"/>
</dbReference>
<evidence type="ECO:0000256" key="2">
    <source>
        <dbReference type="ARBA" id="ARBA00022679"/>
    </source>
</evidence>
<dbReference type="GO" id="GO:0031388">
    <property type="term" value="P:organic acid phosphorylation"/>
    <property type="evidence" value="ECO:0007669"/>
    <property type="project" value="UniProtKB-UniRule"/>
</dbReference>
<dbReference type="Proteomes" id="UP000267164">
    <property type="component" value="Chromosome"/>
</dbReference>